<dbReference type="Proteomes" id="UP001634394">
    <property type="component" value="Unassembled WGS sequence"/>
</dbReference>
<sequence>MEKIKDAQKFDTTRNKGGDVTEYDAESKPTSETALYQCLEKLSRFGNAWRTFEDTGNDLLKSLGNQFKVSSNDKFGIEMCQLLQEVADDSDMKEKSLEKLKEINSLLQSLQKGSGQLDEQGQFAGVGDSKNLGDFQVLFRCILLLLKMEADHHQICSRSLWSRVEALALVCEKHGNIDIIKQIKSLELSLSPHQSPSRTIASKGSLNSVSGSPKLVSKHGNFKTTLFSFFDRKNSPSQESRSSFYVDLPLQSDNQEMLNDQNMQESKAGGVLVQLGLDPDTNLNQLSSKTIMSMPEVKVTAPLAAEIIGTGKQKEENNHLATKEELDSVINLLSGVSVSTISPMQTIPEHQDDPSSLYVLPPLAVGSLSPSPSDSGIDMKTSRMQTQRRSEGSLDLSWYTKVGRNHGNTWPDQYQSTPSRRQMNQNVFLDFGVSSLPRKLTNDVELCPVGTVMPPGAGTSHYTAGTNWGLGDSKLHRAWPVGNLTAAGSDMLNNSSWSACAVDSDDLSDDSSSEDQLSAVGLDLVQAINSKWDDTSVSSNASSRKSLSLESARHHSMEDLLDSKSTNTWPPPKQQLWGKPSPIQSEEDLPNQSTDLGAFHRPIQMQWSDPLSSPSFWLNPDISTVKDQYTDPCSKN</sequence>
<evidence type="ECO:0000256" key="1">
    <source>
        <dbReference type="SAM" id="MobiDB-lite"/>
    </source>
</evidence>
<accession>A0ABD3VF93</accession>
<evidence type="ECO:0000313" key="2">
    <source>
        <dbReference type="EMBL" id="KAL3860254.1"/>
    </source>
</evidence>
<feature type="region of interest" description="Disordered" evidence="1">
    <location>
        <begin position="369"/>
        <end position="392"/>
    </location>
</feature>
<feature type="region of interest" description="Disordered" evidence="1">
    <location>
        <begin position="1"/>
        <end position="26"/>
    </location>
</feature>
<comment type="caution">
    <text evidence="2">The sequence shown here is derived from an EMBL/GenBank/DDBJ whole genome shotgun (WGS) entry which is preliminary data.</text>
</comment>
<feature type="region of interest" description="Disordered" evidence="1">
    <location>
        <begin position="557"/>
        <end position="602"/>
    </location>
</feature>
<proteinExistence type="predicted"/>
<protein>
    <submittedName>
        <fullName evidence="2">Uncharacterized protein</fullName>
    </submittedName>
</protein>
<dbReference type="AlphaFoldDB" id="A0ABD3VF93"/>
<organism evidence="2 3">
    <name type="scientific">Sinanodonta woodiana</name>
    <name type="common">Chinese pond mussel</name>
    <name type="synonym">Anodonta woodiana</name>
    <dbReference type="NCBI Taxonomy" id="1069815"/>
    <lineage>
        <taxon>Eukaryota</taxon>
        <taxon>Metazoa</taxon>
        <taxon>Spiralia</taxon>
        <taxon>Lophotrochozoa</taxon>
        <taxon>Mollusca</taxon>
        <taxon>Bivalvia</taxon>
        <taxon>Autobranchia</taxon>
        <taxon>Heteroconchia</taxon>
        <taxon>Palaeoheterodonta</taxon>
        <taxon>Unionida</taxon>
        <taxon>Unionoidea</taxon>
        <taxon>Unionidae</taxon>
        <taxon>Unioninae</taxon>
        <taxon>Sinanodonta</taxon>
    </lineage>
</organism>
<evidence type="ECO:0000313" key="3">
    <source>
        <dbReference type="Proteomes" id="UP001634394"/>
    </source>
</evidence>
<gene>
    <name evidence="2" type="ORF">ACJMK2_010403</name>
</gene>
<dbReference type="EMBL" id="JBJQND010000012">
    <property type="protein sequence ID" value="KAL3860254.1"/>
    <property type="molecule type" value="Genomic_DNA"/>
</dbReference>
<reference evidence="2 3" key="1">
    <citation type="submission" date="2024-11" db="EMBL/GenBank/DDBJ databases">
        <title>Chromosome-level genome assembly of the freshwater bivalve Anodonta woodiana.</title>
        <authorList>
            <person name="Chen X."/>
        </authorList>
    </citation>
    <scope>NUCLEOTIDE SEQUENCE [LARGE SCALE GENOMIC DNA]</scope>
    <source>
        <strain evidence="2">MN2024</strain>
        <tissue evidence="2">Gills</tissue>
    </source>
</reference>
<name>A0ABD3VF93_SINWO</name>
<keyword evidence="3" id="KW-1185">Reference proteome</keyword>
<dbReference type="EMBL" id="JBJQND010000012">
    <property type="protein sequence ID" value="KAL3860255.1"/>
    <property type="molecule type" value="Genomic_DNA"/>
</dbReference>